<dbReference type="HAMAP" id="MF_00412">
    <property type="entry name" value="ProA"/>
    <property type="match status" value="1"/>
</dbReference>
<dbReference type="EMBL" id="QKNY01000005">
    <property type="protein sequence ID" value="RJX44263.1"/>
    <property type="molecule type" value="Genomic_DNA"/>
</dbReference>
<dbReference type="InterPro" id="IPR020593">
    <property type="entry name" value="G-glutamylP_reductase_CS"/>
</dbReference>
<feature type="domain" description="Aldehyde dehydrogenase" evidence="8">
    <location>
        <begin position="6"/>
        <end position="306"/>
    </location>
</feature>
<sequence>MSDTDATGDAAGATDQAIDAKVDAAESAALDLANVDDADRQAALHAIADAIDDNREAIQSANAEDVEAAEELLEAGEYTQALVDRLKLSDAKLDSIVEMVRSVAGQDDPLGETLVARELDEDLELYKLAVPIGVVGTVFESRPDALVQIAALALKSGNSVMLKGGSEASESNRVLFELIREATADHDAIPDGWAQLVEARADVTAMLDMDESIDLLMPRGSSSFVEYVQDNTSIPVLGHTEGICHIFVDREADLDMATEVAFDAKVQYPAVCNAVETLLVHESVAEAFLPQITKRYAAADVEIRGDERTREIVDVAAASEADWETEYGDLIVSVKVVDSLDDALDHITEYGSKHTESIITADADRAGRFMRSLDSASVFHNASTRFSDGYRFGLGAEVGISTGKIHARGPVGLEGLTTYKYHLEGDGHLVATYAGDDPRPFTHEEFDGEWVPGELSNE</sequence>
<gene>
    <name evidence="7" type="primary">proA</name>
    <name evidence="9" type="ORF">DM826_04105</name>
</gene>
<comment type="pathway">
    <text evidence="1 7">Amino-acid biosynthesis; L-proline biosynthesis; L-glutamate 5-semialdehyde from L-glutamate: step 2/2.</text>
</comment>
<evidence type="ECO:0000313" key="10">
    <source>
        <dbReference type="Proteomes" id="UP000276588"/>
    </source>
</evidence>
<dbReference type="InterPro" id="IPR016163">
    <property type="entry name" value="Ald_DH_C"/>
</dbReference>
<comment type="catalytic activity">
    <reaction evidence="6 7">
        <text>L-glutamate 5-semialdehyde + phosphate + NADP(+) = L-glutamyl 5-phosphate + NADPH + H(+)</text>
        <dbReference type="Rhea" id="RHEA:19541"/>
        <dbReference type="ChEBI" id="CHEBI:15378"/>
        <dbReference type="ChEBI" id="CHEBI:43474"/>
        <dbReference type="ChEBI" id="CHEBI:57783"/>
        <dbReference type="ChEBI" id="CHEBI:58066"/>
        <dbReference type="ChEBI" id="CHEBI:58274"/>
        <dbReference type="ChEBI" id="CHEBI:58349"/>
        <dbReference type="EC" id="1.2.1.41"/>
    </reaction>
</comment>
<evidence type="ECO:0000259" key="8">
    <source>
        <dbReference type="Pfam" id="PF00171"/>
    </source>
</evidence>
<keyword evidence="4 7" id="KW-0521">NADP</keyword>
<dbReference type="NCBIfam" id="NF001221">
    <property type="entry name" value="PRK00197.1"/>
    <property type="match status" value="1"/>
</dbReference>
<dbReference type="Proteomes" id="UP000276588">
    <property type="component" value="Unassembled WGS sequence"/>
</dbReference>
<keyword evidence="7" id="KW-0963">Cytoplasm</keyword>
<keyword evidence="10" id="KW-1185">Reference proteome</keyword>
<dbReference type="PANTHER" id="PTHR11063">
    <property type="entry name" value="GLUTAMATE SEMIALDEHYDE DEHYDROGENASE"/>
    <property type="match status" value="1"/>
</dbReference>
<keyword evidence="2 7" id="KW-0028">Amino-acid biosynthesis</keyword>
<dbReference type="PANTHER" id="PTHR11063:SF8">
    <property type="entry name" value="DELTA-1-PYRROLINE-5-CARBOXYLATE SYNTHASE"/>
    <property type="match status" value="1"/>
</dbReference>
<comment type="subcellular location">
    <subcellularLocation>
        <location evidence="7">Cytoplasm</location>
    </subcellularLocation>
</comment>
<dbReference type="InterPro" id="IPR012134">
    <property type="entry name" value="Glu-5-SA_DH"/>
</dbReference>
<evidence type="ECO:0000256" key="3">
    <source>
        <dbReference type="ARBA" id="ARBA00022650"/>
    </source>
</evidence>
<dbReference type="InterPro" id="IPR015590">
    <property type="entry name" value="Aldehyde_DH_dom"/>
</dbReference>
<dbReference type="RefSeq" id="WP_120101764.1">
    <property type="nucleotide sequence ID" value="NZ_QKNY01000005.1"/>
</dbReference>
<evidence type="ECO:0000256" key="4">
    <source>
        <dbReference type="ARBA" id="ARBA00022857"/>
    </source>
</evidence>
<dbReference type="NCBIfam" id="TIGR00407">
    <property type="entry name" value="proA"/>
    <property type="match status" value="1"/>
</dbReference>
<dbReference type="OrthoDB" id="53031at2157"/>
<comment type="caution">
    <text evidence="9">The sequence shown here is derived from an EMBL/GenBank/DDBJ whole genome shotgun (WGS) entry which is preliminary data.</text>
</comment>
<dbReference type="GO" id="GO:0004350">
    <property type="term" value="F:glutamate-5-semialdehyde dehydrogenase activity"/>
    <property type="evidence" value="ECO:0007669"/>
    <property type="project" value="UniProtKB-UniRule"/>
</dbReference>
<protein>
    <recommendedName>
        <fullName evidence="7">Gamma-glutamyl phosphate reductase</fullName>
        <shortName evidence="7">GPR</shortName>
        <ecNumber evidence="7">1.2.1.41</ecNumber>
    </recommendedName>
    <alternativeName>
        <fullName evidence="7">Glutamate-5-semialdehyde dehydrogenase</fullName>
    </alternativeName>
    <alternativeName>
        <fullName evidence="7">Glutamyl-gamma-semialdehyde dehydrogenase</fullName>
        <shortName evidence="7">GSA dehydrogenase</shortName>
    </alternativeName>
</protein>
<dbReference type="PIRSF" id="PIRSF000151">
    <property type="entry name" value="GPR"/>
    <property type="match status" value="1"/>
</dbReference>
<proteinExistence type="inferred from homology"/>
<dbReference type="InterPro" id="IPR000965">
    <property type="entry name" value="GPR_dom"/>
</dbReference>
<name>A0A3A6PRF0_9EURY</name>
<reference evidence="9 10" key="1">
    <citation type="submission" date="2018-06" db="EMBL/GenBank/DDBJ databases">
        <title>Halonotius sp. F13-13 a new haloarchaeeon isolated from a solar saltern from Isla Cristina, Huelva, Spain.</title>
        <authorList>
            <person name="Duran-Viseras A."/>
            <person name="Sanchez-Porro C."/>
            <person name="Ventosa A."/>
        </authorList>
    </citation>
    <scope>NUCLEOTIDE SEQUENCE [LARGE SCALE GENOMIC DNA]</scope>
    <source>
        <strain evidence="9 10">F13-13</strain>
    </source>
</reference>
<dbReference type="SUPFAM" id="SSF53720">
    <property type="entry name" value="ALDH-like"/>
    <property type="match status" value="1"/>
</dbReference>
<dbReference type="AlphaFoldDB" id="A0A3A6PRF0"/>
<dbReference type="Gene3D" id="3.40.309.10">
    <property type="entry name" value="Aldehyde Dehydrogenase, Chain A, domain 2"/>
    <property type="match status" value="1"/>
</dbReference>
<dbReference type="CDD" id="cd07079">
    <property type="entry name" value="ALDH_F18-19_ProA-GPR"/>
    <property type="match status" value="1"/>
</dbReference>
<dbReference type="EC" id="1.2.1.41" evidence="7"/>
<dbReference type="InterPro" id="IPR016161">
    <property type="entry name" value="Ald_DH/histidinol_DH"/>
</dbReference>
<accession>A0A3A6PRF0</accession>
<evidence type="ECO:0000256" key="2">
    <source>
        <dbReference type="ARBA" id="ARBA00022605"/>
    </source>
</evidence>
<dbReference type="PROSITE" id="PS01223">
    <property type="entry name" value="PROA"/>
    <property type="match status" value="1"/>
</dbReference>
<evidence type="ECO:0000256" key="5">
    <source>
        <dbReference type="ARBA" id="ARBA00023002"/>
    </source>
</evidence>
<comment type="similarity">
    <text evidence="7">Belongs to the gamma-glutamyl phosphate reductase family.</text>
</comment>
<dbReference type="Pfam" id="PF00171">
    <property type="entry name" value="Aldedh"/>
    <property type="match status" value="1"/>
</dbReference>
<dbReference type="GO" id="GO:0005737">
    <property type="term" value="C:cytoplasm"/>
    <property type="evidence" value="ECO:0007669"/>
    <property type="project" value="UniProtKB-SubCell"/>
</dbReference>
<dbReference type="UniPathway" id="UPA00098">
    <property type="reaction ID" value="UER00360"/>
</dbReference>
<keyword evidence="3 7" id="KW-0641">Proline biosynthesis</keyword>
<dbReference type="GO" id="GO:0055129">
    <property type="term" value="P:L-proline biosynthetic process"/>
    <property type="evidence" value="ECO:0007669"/>
    <property type="project" value="UniProtKB-UniRule"/>
</dbReference>
<dbReference type="FunFam" id="3.40.309.10:FF:000006">
    <property type="entry name" value="Gamma-glutamyl phosphate reductase"/>
    <property type="match status" value="1"/>
</dbReference>
<dbReference type="Gene3D" id="3.40.605.10">
    <property type="entry name" value="Aldehyde Dehydrogenase, Chain A, domain 1"/>
    <property type="match status" value="1"/>
</dbReference>
<dbReference type="InterPro" id="IPR016162">
    <property type="entry name" value="Ald_DH_N"/>
</dbReference>
<evidence type="ECO:0000256" key="7">
    <source>
        <dbReference type="HAMAP-Rule" id="MF_00412"/>
    </source>
</evidence>
<evidence type="ECO:0000256" key="1">
    <source>
        <dbReference type="ARBA" id="ARBA00004985"/>
    </source>
</evidence>
<comment type="function">
    <text evidence="7">Catalyzes the NADPH-dependent reduction of L-glutamate 5-phosphate into L-glutamate 5-semialdehyde and phosphate. The product spontaneously undergoes cyclization to form 1-pyrroline-5-carboxylate.</text>
</comment>
<keyword evidence="5 7" id="KW-0560">Oxidoreductase</keyword>
<organism evidence="9 10">
    <name type="scientific">Halonotius aquaticus</name>
    <dbReference type="NCBI Taxonomy" id="2216978"/>
    <lineage>
        <taxon>Archaea</taxon>
        <taxon>Methanobacteriati</taxon>
        <taxon>Methanobacteriota</taxon>
        <taxon>Stenosarchaea group</taxon>
        <taxon>Halobacteria</taxon>
        <taxon>Halobacteriales</taxon>
        <taxon>Haloferacaceae</taxon>
        <taxon>Halonotius</taxon>
    </lineage>
</organism>
<evidence type="ECO:0000256" key="6">
    <source>
        <dbReference type="ARBA" id="ARBA00049024"/>
    </source>
</evidence>
<dbReference type="GO" id="GO:0050661">
    <property type="term" value="F:NADP binding"/>
    <property type="evidence" value="ECO:0007669"/>
    <property type="project" value="InterPro"/>
</dbReference>
<evidence type="ECO:0000313" key="9">
    <source>
        <dbReference type="EMBL" id="RJX44263.1"/>
    </source>
</evidence>